<dbReference type="EMBL" id="VTPC01001354">
    <property type="protein sequence ID" value="KAF2902251.1"/>
    <property type="molecule type" value="Genomic_DNA"/>
</dbReference>
<dbReference type="PANTHER" id="PTHR47055">
    <property type="entry name" value="DDE_TNP_1_7 DOMAIN-CONTAINING PROTEIN"/>
    <property type="match status" value="1"/>
</dbReference>
<dbReference type="OrthoDB" id="8300647at2759"/>
<reference evidence="3" key="1">
    <citation type="submission" date="2019-08" db="EMBL/GenBank/DDBJ databases">
        <title>The genome of the North American firefly Photinus pyralis.</title>
        <authorList>
            <consortium name="Photinus pyralis genome working group"/>
            <person name="Fallon T.R."/>
            <person name="Sander Lower S.E."/>
            <person name="Weng J.-K."/>
        </authorList>
    </citation>
    <scope>NUCLEOTIDE SEQUENCE</scope>
    <source>
        <strain evidence="3">TRF0915ILg1</strain>
        <tissue evidence="3">Whole body</tissue>
    </source>
</reference>
<dbReference type="PANTHER" id="PTHR47055:SF3">
    <property type="entry name" value="PHORBOL-ESTER_DAG-TYPE DOMAIN-CONTAINING PROTEIN"/>
    <property type="match status" value="1"/>
</dbReference>
<feature type="compositionally biased region" description="Low complexity" evidence="1">
    <location>
        <begin position="48"/>
        <end position="60"/>
    </location>
</feature>
<feature type="compositionally biased region" description="Acidic residues" evidence="1">
    <location>
        <begin position="96"/>
        <end position="107"/>
    </location>
</feature>
<comment type="caution">
    <text evidence="3">The sequence shown here is derived from an EMBL/GenBank/DDBJ whole genome shotgun (WGS) entry which is preliminary data.</text>
</comment>
<gene>
    <name evidence="3" type="ORF">ILUMI_03936</name>
</gene>
<dbReference type="InterPro" id="IPR029526">
    <property type="entry name" value="PGBD"/>
</dbReference>
<feature type="non-terminal residue" evidence="3">
    <location>
        <position position="1"/>
    </location>
</feature>
<feature type="domain" description="PiggyBac transposable element-derived protein" evidence="2">
    <location>
        <begin position="146"/>
        <end position="267"/>
    </location>
</feature>
<feature type="region of interest" description="Disordered" evidence="1">
    <location>
        <begin position="34"/>
        <end position="62"/>
    </location>
</feature>
<accession>A0A8K0GK10</accession>
<evidence type="ECO:0000259" key="2">
    <source>
        <dbReference type="Pfam" id="PF13843"/>
    </source>
</evidence>
<dbReference type="InterPro" id="IPR052638">
    <property type="entry name" value="PiggyBac_TE-derived"/>
</dbReference>
<evidence type="ECO:0000313" key="4">
    <source>
        <dbReference type="Proteomes" id="UP000801492"/>
    </source>
</evidence>
<evidence type="ECO:0000313" key="3">
    <source>
        <dbReference type="EMBL" id="KAF2902251.1"/>
    </source>
</evidence>
<keyword evidence="4" id="KW-1185">Reference proteome</keyword>
<evidence type="ECO:0000256" key="1">
    <source>
        <dbReference type="SAM" id="MobiDB-lite"/>
    </source>
</evidence>
<dbReference type="GO" id="GO:0043565">
    <property type="term" value="F:sequence-specific DNA binding"/>
    <property type="evidence" value="ECO:0007669"/>
    <property type="project" value="TreeGrafter"/>
</dbReference>
<name>A0A8K0GK10_IGNLU</name>
<feature type="region of interest" description="Disordered" evidence="1">
    <location>
        <begin position="95"/>
        <end position="139"/>
    </location>
</feature>
<organism evidence="3 4">
    <name type="scientific">Ignelater luminosus</name>
    <name type="common">Cucubano</name>
    <name type="synonym">Pyrophorus luminosus</name>
    <dbReference type="NCBI Taxonomy" id="2038154"/>
    <lineage>
        <taxon>Eukaryota</taxon>
        <taxon>Metazoa</taxon>
        <taxon>Ecdysozoa</taxon>
        <taxon>Arthropoda</taxon>
        <taxon>Hexapoda</taxon>
        <taxon>Insecta</taxon>
        <taxon>Pterygota</taxon>
        <taxon>Neoptera</taxon>
        <taxon>Endopterygota</taxon>
        <taxon>Coleoptera</taxon>
        <taxon>Polyphaga</taxon>
        <taxon>Elateriformia</taxon>
        <taxon>Elateroidea</taxon>
        <taxon>Elateridae</taxon>
        <taxon>Agrypninae</taxon>
        <taxon>Pyrophorini</taxon>
        <taxon>Ignelater</taxon>
    </lineage>
</organism>
<dbReference type="Pfam" id="PF13843">
    <property type="entry name" value="DDE_Tnp_1_7"/>
    <property type="match status" value="1"/>
</dbReference>
<sequence>VMDRYNNSRSMRMVALAAKNKNLANKITIFKESHRKPARKSEENNLDFEFPSSQNKSSSSEFEEKDVIKLSVKVLQNIIVDSANAVVSEKNCNDYVTDEDSGDEDYVEGNNLPGSHLRAPTEKSHETDEPISKPGEEDEEENFPLWHFLKLRNLKGTDTVRKNRIPGSILSLVNEHRKKNRGSYEYMYENTHNILVCRWNDNNLVTFATNATPVMPISQAKRFSQKEKKYILVDQPNIVKSYNQIMDGVDRADQRISLYRISIREKKMCYGTGEVSCKFAIHKFQQKLPNIHVNVNTLRNLVEKFQRAGIAYMISRKEKENT</sequence>
<feature type="compositionally biased region" description="Basic and acidic residues" evidence="1">
    <location>
        <begin position="119"/>
        <end position="135"/>
    </location>
</feature>
<dbReference type="Proteomes" id="UP000801492">
    <property type="component" value="Unassembled WGS sequence"/>
</dbReference>
<protein>
    <recommendedName>
        <fullName evidence="2">PiggyBac transposable element-derived protein domain-containing protein</fullName>
    </recommendedName>
</protein>
<proteinExistence type="predicted"/>
<dbReference type="AlphaFoldDB" id="A0A8K0GK10"/>